<feature type="domain" description="Protein O-mannosyl-transferase C-terminal four TM" evidence="3">
    <location>
        <begin position="249"/>
        <end position="421"/>
    </location>
</feature>
<dbReference type="UniPathway" id="UPA00378"/>
<evidence type="ECO:0000259" key="2">
    <source>
        <dbReference type="Pfam" id="PF13231"/>
    </source>
</evidence>
<dbReference type="AlphaFoldDB" id="A0A1X7GBY9"/>
<feature type="transmembrane region" description="Helical" evidence="1">
    <location>
        <begin position="208"/>
        <end position="231"/>
    </location>
</feature>
<dbReference type="PANTHER" id="PTHR10050">
    <property type="entry name" value="DOLICHYL-PHOSPHATE-MANNOSE--PROTEIN MANNOSYLTRANSFERASE"/>
    <property type="match status" value="1"/>
</dbReference>
<protein>
    <recommendedName>
        <fullName evidence="1">Polyprenol-phosphate-mannose--protein mannosyltransferase</fullName>
        <ecNumber evidence="1">2.4.1.-</ecNumber>
    </recommendedName>
</protein>
<keyword evidence="1 4" id="KW-0808">Transferase</keyword>
<feature type="transmembrane region" description="Helical" evidence="1">
    <location>
        <begin position="50"/>
        <end position="68"/>
    </location>
</feature>
<comment type="subcellular location">
    <subcellularLocation>
        <location evidence="1">Cell membrane</location>
    </subcellularLocation>
</comment>
<feature type="transmembrane region" description="Helical" evidence="1">
    <location>
        <begin position="297"/>
        <end position="321"/>
    </location>
</feature>
<keyword evidence="1 4" id="KW-0328">Glycosyltransferase</keyword>
<keyword evidence="1" id="KW-0472">Membrane</keyword>
<keyword evidence="1" id="KW-1133">Transmembrane helix</keyword>
<dbReference type="Pfam" id="PF16192">
    <property type="entry name" value="PMT_4TMC"/>
    <property type="match status" value="1"/>
</dbReference>
<comment type="function">
    <text evidence="1">Protein O-mannosyltransferase that catalyzes the transfer of a single mannose residue from a polyprenol phospho-mannosyl lipidic donor to the hydroxyl group of selected serine and threonine residues in acceptor proteins.</text>
</comment>
<keyword evidence="1" id="KW-0812">Transmembrane</keyword>
<feature type="transmembrane region" description="Helical" evidence="1">
    <location>
        <begin position="327"/>
        <end position="345"/>
    </location>
</feature>
<feature type="transmembrane region" description="Helical" evidence="1">
    <location>
        <begin position="88"/>
        <end position="109"/>
    </location>
</feature>
<reference evidence="5" key="1">
    <citation type="submission" date="2017-04" db="EMBL/GenBank/DDBJ databases">
        <authorList>
            <person name="Varghese N."/>
            <person name="Submissions S."/>
        </authorList>
    </citation>
    <scope>NUCLEOTIDE SEQUENCE [LARGE SCALE GENOMIC DNA]</scope>
    <source>
        <strain evidence="5">Dd16</strain>
    </source>
</reference>
<evidence type="ECO:0000313" key="5">
    <source>
        <dbReference type="Proteomes" id="UP000192934"/>
    </source>
</evidence>
<keyword evidence="5" id="KW-1185">Reference proteome</keyword>
<evidence type="ECO:0000259" key="3">
    <source>
        <dbReference type="Pfam" id="PF16192"/>
    </source>
</evidence>
<organism evidence="4 5">
    <name type="scientific">Allosphingosinicella indica</name>
    <dbReference type="NCBI Taxonomy" id="941907"/>
    <lineage>
        <taxon>Bacteria</taxon>
        <taxon>Pseudomonadati</taxon>
        <taxon>Pseudomonadota</taxon>
        <taxon>Alphaproteobacteria</taxon>
        <taxon>Sphingomonadales</taxon>
        <taxon>Sphingomonadaceae</taxon>
        <taxon>Allosphingosinicella</taxon>
    </lineage>
</organism>
<name>A0A1X7GBY9_9SPHN</name>
<sequence length="422" mass="46564">MAAPAQTSGLDFFPALKPAFALLLVCAAAQILFLVGLGQPNQMMFDETHYVPAARMLFTGAAYVNVEHPLLGKWLIGLSMHLFGDTPWGWRVLSTVAGTATVAAIFGIAQALWRDSRVSLVAATLAILNQLLFIQARIAMLDVYMGAFLLAALWLLLDAREREGRAVRWRLVLAGIAFGCAIGCKWAAVPYAGAAGLTYLVLRLRGRGWAGVSAAEGALLLAVPALAIYLATFTPAFFVGANPLAPRDLLVHQMELLRLQTQQLSPHPYESQWWSWPVIGRPIWYLYERVEGVMRGVLFIGNPAIMWGGLVAAVACLWTGLRRHDGALLLVAGLFLFSWLVFAVIPKKIGFYYYYYMPALFLCLALAGALHRLCTGRWTNWLPPVFLGVAAALFYYFYPVLAARPLADEGAFAHWTWLESWK</sequence>
<feature type="transmembrane region" description="Helical" evidence="1">
    <location>
        <begin position="116"/>
        <end position="132"/>
    </location>
</feature>
<dbReference type="InterPro" id="IPR038731">
    <property type="entry name" value="RgtA/B/C-like"/>
</dbReference>
<dbReference type="EC" id="2.4.1.-" evidence="1"/>
<comment type="pathway">
    <text evidence="1">Protein modification; protein glycosylation.</text>
</comment>
<dbReference type="Pfam" id="PF13231">
    <property type="entry name" value="PMT_2"/>
    <property type="match status" value="1"/>
</dbReference>
<keyword evidence="1" id="KW-1003">Cell membrane</keyword>
<feature type="transmembrane region" description="Helical" evidence="1">
    <location>
        <begin position="381"/>
        <end position="398"/>
    </location>
</feature>
<feature type="transmembrane region" description="Helical" evidence="1">
    <location>
        <begin position="138"/>
        <end position="157"/>
    </location>
</feature>
<dbReference type="RefSeq" id="WP_172840835.1">
    <property type="nucleotide sequence ID" value="NZ_LT840185.1"/>
</dbReference>
<feature type="transmembrane region" description="Helical" evidence="1">
    <location>
        <begin position="20"/>
        <end position="38"/>
    </location>
</feature>
<dbReference type="GO" id="GO:0004169">
    <property type="term" value="F:dolichyl-phosphate-mannose-protein mannosyltransferase activity"/>
    <property type="evidence" value="ECO:0007669"/>
    <property type="project" value="UniProtKB-UniRule"/>
</dbReference>
<dbReference type="STRING" id="941907.SAMN06295910_1508"/>
<comment type="similarity">
    <text evidence="1">Belongs to the glycosyltransferase 39 family.</text>
</comment>
<dbReference type="InterPro" id="IPR032421">
    <property type="entry name" value="PMT_4TMC"/>
</dbReference>
<feature type="transmembrane region" description="Helical" evidence="1">
    <location>
        <begin position="169"/>
        <end position="188"/>
    </location>
</feature>
<feature type="transmembrane region" description="Helical" evidence="1">
    <location>
        <begin position="352"/>
        <end position="369"/>
    </location>
</feature>
<dbReference type="Proteomes" id="UP000192934">
    <property type="component" value="Chromosome I"/>
</dbReference>
<evidence type="ECO:0000256" key="1">
    <source>
        <dbReference type="RuleBase" id="RU367007"/>
    </source>
</evidence>
<gene>
    <name evidence="4" type="ORF">SAMN06295910_1508</name>
</gene>
<dbReference type="InterPro" id="IPR027005">
    <property type="entry name" value="PMT-like"/>
</dbReference>
<proteinExistence type="inferred from homology"/>
<dbReference type="PANTHER" id="PTHR10050:SF46">
    <property type="entry name" value="PROTEIN O-MANNOSYL-TRANSFERASE 2"/>
    <property type="match status" value="1"/>
</dbReference>
<evidence type="ECO:0000313" key="4">
    <source>
        <dbReference type="EMBL" id="SMF67443.1"/>
    </source>
</evidence>
<accession>A0A1X7GBY9</accession>
<dbReference type="GO" id="GO:0005886">
    <property type="term" value="C:plasma membrane"/>
    <property type="evidence" value="ECO:0007669"/>
    <property type="project" value="UniProtKB-SubCell"/>
</dbReference>
<feature type="domain" description="Glycosyltransferase RgtA/B/C/D-like" evidence="2">
    <location>
        <begin position="68"/>
        <end position="225"/>
    </location>
</feature>
<dbReference type="EMBL" id="LT840185">
    <property type="protein sequence ID" value="SMF67443.1"/>
    <property type="molecule type" value="Genomic_DNA"/>
</dbReference>